<comment type="caution">
    <text evidence="3">The sequence shown here is derived from an EMBL/GenBank/DDBJ whole genome shotgun (WGS) entry which is preliminary data.</text>
</comment>
<dbReference type="SMART" id="SM00028">
    <property type="entry name" value="TPR"/>
    <property type="match status" value="3"/>
</dbReference>
<gene>
    <name evidence="3" type="ORF">BM613_09445</name>
</gene>
<dbReference type="Pfam" id="PF13181">
    <property type="entry name" value="TPR_8"/>
    <property type="match status" value="1"/>
</dbReference>
<accession>A0A2U3D7P2</accession>
<dbReference type="InterPro" id="IPR019734">
    <property type="entry name" value="TPR_rpt"/>
</dbReference>
<evidence type="ECO:0000313" key="4">
    <source>
        <dbReference type="Proteomes" id="UP000245380"/>
    </source>
</evidence>
<reference evidence="3 4" key="1">
    <citation type="submission" date="2016-11" db="EMBL/GenBank/DDBJ databases">
        <title>Comparative genomics of Acidibacillus ferroxidans species.</title>
        <authorList>
            <person name="Oliveira G."/>
            <person name="Nunes G."/>
            <person name="Oliveira R."/>
            <person name="Araujo F."/>
            <person name="Salim A."/>
            <person name="Scholte L."/>
            <person name="Morais D."/>
            <person name="Nancucheo I."/>
            <person name="Johnson D.B."/>
            <person name="Grail B."/>
            <person name="Bittencourt J."/>
            <person name="Valadares R."/>
        </authorList>
    </citation>
    <scope>NUCLEOTIDE SEQUENCE [LARGE SCALE GENOMIC DNA]</scope>
    <source>
        <strain evidence="3 4">Y002</strain>
    </source>
</reference>
<keyword evidence="2" id="KW-0802">TPR repeat</keyword>
<dbReference type="GO" id="GO:0000030">
    <property type="term" value="F:mannosyltransferase activity"/>
    <property type="evidence" value="ECO:0007669"/>
    <property type="project" value="TreeGrafter"/>
</dbReference>
<dbReference type="OrthoDB" id="9769030at2"/>
<dbReference type="AlphaFoldDB" id="A0A2U3D7P2"/>
<dbReference type="GO" id="GO:0035269">
    <property type="term" value="P:protein O-linked glycosylation via mannose"/>
    <property type="evidence" value="ECO:0007669"/>
    <property type="project" value="TreeGrafter"/>
</dbReference>
<dbReference type="GO" id="GO:0030968">
    <property type="term" value="P:endoplasmic reticulum unfolded protein response"/>
    <property type="evidence" value="ECO:0007669"/>
    <property type="project" value="TreeGrafter"/>
</dbReference>
<dbReference type="PANTHER" id="PTHR44227">
    <property type="match status" value="1"/>
</dbReference>
<dbReference type="PANTHER" id="PTHR44227:SF3">
    <property type="entry name" value="PROTEIN O-MANNOSYL-TRANSFERASE TMTC4"/>
    <property type="match status" value="1"/>
</dbReference>
<sequence length="202" mass="21546">MPGVKQRIIGIGAVGLITALTLSGCGTSPSTTAASAPAKQQNNVVVHNSTGGESLVEGGAPYSGAAKLKQFETTAKNQPQNEQAQINAAISANINGKPQLAIQYYQKAIQIAPKDAIPYNNIGNIYYRTLNQPQKALPYYVKATQVNPSYAYGWWNLALCQGQLKDVNAEKQTLTQALKVIPPSNSLYSVLKQLQATVNGTK</sequence>
<keyword evidence="4" id="KW-1185">Reference proteome</keyword>
<dbReference type="EMBL" id="MPDK01000015">
    <property type="protein sequence ID" value="PWI57310.1"/>
    <property type="molecule type" value="Genomic_DNA"/>
</dbReference>
<dbReference type="Gene3D" id="1.25.40.10">
    <property type="entry name" value="Tetratricopeptide repeat domain"/>
    <property type="match status" value="1"/>
</dbReference>
<organism evidence="3 4">
    <name type="scientific">Sulfoacidibacillus thermotolerans</name>
    <name type="common">Acidibacillus sulfuroxidans</name>
    <dbReference type="NCBI Taxonomy" id="1765684"/>
    <lineage>
        <taxon>Bacteria</taxon>
        <taxon>Bacillati</taxon>
        <taxon>Bacillota</taxon>
        <taxon>Bacilli</taxon>
        <taxon>Bacillales</taxon>
        <taxon>Alicyclobacillaceae</taxon>
        <taxon>Sulfoacidibacillus</taxon>
    </lineage>
</organism>
<dbReference type="PROSITE" id="PS51257">
    <property type="entry name" value="PROKAR_LIPOPROTEIN"/>
    <property type="match status" value="1"/>
</dbReference>
<keyword evidence="1" id="KW-0677">Repeat</keyword>
<evidence type="ECO:0000256" key="1">
    <source>
        <dbReference type="ARBA" id="ARBA00022737"/>
    </source>
</evidence>
<name>A0A2U3D7P2_SULT2</name>
<proteinExistence type="predicted"/>
<dbReference type="InterPro" id="IPR052346">
    <property type="entry name" value="O-mannosyl-transferase_TMTC"/>
</dbReference>
<dbReference type="Proteomes" id="UP000245380">
    <property type="component" value="Unassembled WGS sequence"/>
</dbReference>
<evidence type="ECO:0000313" key="3">
    <source>
        <dbReference type="EMBL" id="PWI57310.1"/>
    </source>
</evidence>
<protein>
    <submittedName>
        <fullName evidence="3">Uncharacterized protein</fullName>
    </submittedName>
</protein>
<evidence type="ECO:0000256" key="2">
    <source>
        <dbReference type="ARBA" id="ARBA00022803"/>
    </source>
</evidence>
<dbReference type="RefSeq" id="WP_109430950.1">
    <property type="nucleotide sequence ID" value="NZ_MPDK01000015.1"/>
</dbReference>
<dbReference type="SUPFAM" id="SSF48452">
    <property type="entry name" value="TPR-like"/>
    <property type="match status" value="1"/>
</dbReference>
<dbReference type="InterPro" id="IPR011990">
    <property type="entry name" value="TPR-like_helical_dom_sf"/>
</dbReference>
<dbReference type="Pfam" id="PF13424">
    <property type="entry name" value="TPR_12"/>
    <property type="match status" value="1"/>
</dbReference>